<protein>
    <submittedName>
        <fullName evidence="4">Agmatinase family protein</fullName>
    </submittedName>
</protein>
<evidence type="ECO:0000313" key="5">
    <source>
        <dbReference type="Proteomes" id="UP000649799"/>
    </source>
</evidence>
<organism evidence="4 5">
    <name type="scientific">Cyclobacterium plantarum</name>
    <dbReference type="NCBI Taxonomy" id="2716263"/>
    <lineage>
        <taxon>Bacteria</taxon>
        <taxon>Pseudomonadati</taxon>
        <taxon>Bacteroidota</taxon>
        <taxon>Cytophagia</taxon>
        <taxon>Cytophagales</taxon>
        <taxon>Cyclobacteriaceae</taxon>
        <taxon>Cyclobacterium</taxon>
    </lineage>
</organism>
<evidence type="ECO:0000256" key="3">
    <source>
        <dbReference type="PROSITE-ProRule" id="PRU00742"/>
    </source>
</evidence>
<accession>A0ABX0H8P5</accession>
<dbReference type="PRINTS" id="PR00116">
    <property type="entry name" value="ARGINASE"/>
</dbReference>
<dbReference type="Proteomes" id="UP000649799">
    <property type="component" value="Unassembled WGS sequence"/>
</dbReference>
<sequence>MANNNKITLVQNFDPNGMGIAGNLFGLPFTPETSELIILPVPWEVTVSYQAGTARGPQAILDASVQVDLFQEDILDAWKMGIALLPINENLEADNNKFRLLADNYIQWLEKGAGEIQGERFAAVPGIINKACEEMNEWVYQQAKTYLDKGKIFGLLGGDHSTPLGAIRALAAKHPSFGILQIDAHADLRVSYEGFDYSHASIAHNVLKIPEVKQLVQVGVRDLCEEEWTYIHSDERIRLFSDSQLKADLYEGKSWASICQDIVANLPEKVYLSIDIDGLNPALCPHTGTPVPGGLDYQQLIFLVKNLVKTGRQLIGFDLVEVAPGTEKDEWDANVGARLLYRMANLAAVSQGKLHWS</sequence>
<keyword evidence="2" id="KW-0378">Hydrolase</keyword>
<dbReference type="PIRSF" id="PIRSF036979">
    <property type="entry name" value="Arginase"/>
    <property type="match status" value="1"/>
</dbReference>
<keyword evidence="5" id="KW-1185">Reference proteome</keyword>
<comment type="caution">
    <text evidence="4">The sequence shown here is derived from an EMBL/GenBank/DDBJ whole genome shotgun (WGS) entry which is preliminary data.</text>
</comment>
<name>A0ABX0H8P5_9BACT</name>
<dbReference type="InterPro" id="IPR023696">
    <property type="entry name" value="Ureohydrolase_dom_sf"/>
</dbReference>
<evidence type="ECO:0000256" key="1">
    <source>
        <dbReference type="ARBA" id="ARBA00022723"/>
    </source>
</evidence>
<evidence type="ECO:0000313" key="4">
    <source>
        <dbReference type="EMBL" id="NHE56596.1"/>
    </source>
</evidence>
<dbReference type="PANTHER" id="PTHR11358:SF26">
    <property type="entry name" value="GUANIDINO ACID HYDROLASE, MITOCHONDRIAL"/>
    <property type="match status" value="1"/>
</dbReference>
<evidence type="ECO:0000256" key="2">
    <source>
        <dbReference type="ARBA" id="ARBA00022801"/>
    </source>
</evidence>
<dbReference type="RefSeq" id="WP_166144662.1">
    <property type="nucleotide sequence ID" value="NZ_JAANYN010000002.1"/>
</dbReference>
<dbReference type="PANTHER" id="PTHR11358">
    <property type="entry name" value="ARGINASE/AGMATINASE"/>
    <property type="match status" value="1"/>
</dbReference>
<dbReference type="CDD" id="cd11593">
    <property type="entry name" value="Agmatinase-like_2"/>
    <property type="match status" value="1"/>
</dbReference>
<dbReference type="InterPro" id="IPR006035">
    <property type="entry name" value="Ureohydrolase"/>
</dbReference>
<dbReference type="EMBL" id="JAANYN010000002">
    <property type="protein sequence ID" value="NHE56596.1"/>
    <property type="molecule type" value="Genomic_DNA"/>
</dbReference>
<dbReference type="Gene3D" id="3.40.800.10">
    <property type="entry name" value="Ureohydrolase domain"/>
    <property type="match status" value="1"/>
</dbReference>
<reference evidence="4 5" key="1">
    <citation type="submission" date="2020-03" db="EMBL/GenBank/DDBJ databases">
        <title>Cyclobacterium plantarum sp. nov., a marine bacterium isolated from a coastal-marine wetland.</title>
        <authorList>
            <person name="Sanchez-Porro C."/>
            <person name="Ventosa A."/>
            <person name="Amoozegar M."/>
        </authorList>
    </citation>
    <scope>NUCLEOTIDE SEQUENCE [LARGE SCALE GENOMIC DNA]</scope>
    <source>
        <strain evidence="4 5">GBPx2</strain>
    </source>
</reference>
<comment type="similarity">
    <text evidence="3">Belongs to the arginase family.</text>
</comment>
<proteinExistence type="inferred from homology"/>
<keyword evidence="1" id="KW-0479">Metal-binding</keyword>
<gene>
    <name evidence="4" type="ORF">G9Q97_07190</name>
</gene>
<dbReference type="PROSITE" id="PS51409">
    <property type="entry name" value="ARGINASE_2"/>
    <property type="match status" value="1"/>
</dbReference>
<dbReference type="Pfam" id="PF00491">
    <property type="entry name" value="Arginase"/>
    <property type="match status" value="1"/>
</dbReference>
<dbReference type="SUPFAM" id="SSF52768">
    <property type="entry name" value="Arginase/deacetylase"/>
    <property type="match status" value="1"/>
</dbReference>